<gene>
    <name evidence="2" type="ordered locus">HMPREF0389_00229</name>
</gene>
<dbReference type="AlphaFoldDB" id="D6GRM3"/>
<protein>
    <submittedName>
        <fullName evidence="2">Toprim domain protein</fullName>
    </submittedName>
</protein>
<dbReference type="RefSeq" id="WP_014262076.1">
    <property type="nucleotide sequence ID" value="NC_016630.1"/>
</dbReference>
<proteinExistence type="predicted"/>
<dbReference type="Gene3D" id="3.40.1360.10">
    <property type="match status" value="1"/>
</dbReference>
<dbReference type="eggNOG" id="COG0358">
    <property type="taxonomic scope" value="Bacteria"/>
</dbReference>
<dbReference type="SUPFAM" id="SSF57783">
    <property type="entry name" value="Zinc beta-ribbon"/>
    <property type="match status" value="1"/>
</dbReference>
<sequence>MPGVTKQQIAKAKEWDLLSYLMVHEPEELKKSGPEEYRTKTHDSLVISNGKWHWFSRNIGGRSALDYLIKVRGEDFITAVNHLCQGTPSPSLFQPVEKKENREEVKKPFLLPEAASSVSRVRSYLKSRGIHEEVIGSCIRVGTLYESKKHHNCVFVGKDENNKARFASLRGTASHFKLDISGSDKRYGFHIPAESKDCSLLEVFESPIDAMSRASIKLFLGENYKDRHYLSLSGTAPLALLHFLKKNPQVRSVVLCLDNDEAGIMGMEKIRKCIQEDPSLSGQVLTLIHKPCPKECGKDYNLYLQKLLSKGKNEIQKTMERSMER</sequence>
<dbReference type="InterPro" id="IPR034154">
    <property type="entry name" value="TOPRIM_DnaG/twinkle"/>
</dbReference>
<evidence type="ECO:0000313" key="3">
    <source>
        <dbReference type="Proteomes" id="UP000007468"/>
    </source>
</evidence>
<dbReference type="Proteomes" id="UP000007468">
    <property type="component" value="Chromosome"/>
</dbReference>
<organism evidence="2 3">
    <name type="scientific">Filifactor alocis (strain ATCC 35896 / CCUG 47790 / D40 B5)</name>
    <name type="common">Fusobacterium alocis</name>
    <dbReference type="NCBI Taxonomy" id="546269"/>
    <lineage>
        <taxon>Bacteria</taxon>
        <taxon>Bacillati</taxon>
        <taxon>Bacillota</taxon>
        <taxon>Clostridia</taxon>
        <taxon>Peptostreptococcales</taxon>
        <taxon>Filifactoraceae</taxon>
        <taxon>Filifactor</taxon>
    </lineage>
</organism>
<dbReference type="PATRIC" id="fig|546269.5.peg.430"/>
<name>D6GRM3_FILAD</name>
<dbReference type="STRING" id="546269.HMPREF0389_00229"/>
<feature type="domain" description="DUF3991" evidence="1">
    <location>
        <begin position="124"/>
        <end position="190"/>
    </location>
</feature>
<keyword evidence="3" id="KW-1185">Reference proteome</keyword>
<dbReference type="CDD" id="cd01029">
    <property type="entry name" value="TOPRIM_primases"/>
    <property type="match status" value="1"/>
</dbReference>
<evidence type="ECO:0000313" key="2">
    <source>
        <dbReference type="EMBL" id="EFE28314.1"/>
    </source>
</evidence>
<dbReference type="InterPro" id="IPR025054">
    <property type="entry name" value="DUF3991"/>
</dbReference>
<reference evidence="3" key="1">
    <citation type="submission" date="2010-12" db="EMBL/GenBank/DDBJ databases">
        <title>The genome sequence of Filifactor alocis strain ATCC 35896.</title>
        <authorList>
            <consortium name="The Broad Institute Genome Sequencing Platform"/>
            <person name="Ward D."/>
            <person name="Earl A."/>
            <person name="Feldgarden M."/>
            <person name="Young S.K."/>
            <person name="Gargeya S."/>
            <person name="Zeng Q."/>
            <person name="Alvarado L."/>
            <person name="Berlin A."/>
            <person name="Bochicchio J."/>
            <person name="Chapman S.B."/>
            <person name="Chen Z."/>
            <person name="Freedman E."/>
            <person name="Gellesch M."/>
            <person name="Goldberg J."/>
            <person name="Griggs A."/>
            <person name="Gujja S."/>
            <person name="Heilman E."/>
            <person name="Heiman D."/>
            <person name="Howarth C."/>
            <person name="Mehta T."/>
            <person name="Neiman D."/>
            <person name="Pearson M."/>
            <person name="Roberts A."/>
            <person name="Saif S."/>
            <person name="Shea T."/>
            <person name="Shenoy N."/>
            <person name="Sisk P."/>
            <person name="Stolte C."/>
            <person name="Sykes S."/>
            <person name="White J."/>
            <person name="Yandava C."/>
            <person name="Izard J."/>
            <person name="Blanton J.M."/>
            <person name="Baranova O.V."/>
            <person name="Tanner A.C."/>
            <person name="Dewhirst F.E."/>
            <person name="Haas B."/>
            <person name="Nusbaum C."/>
            <person name="Birren B."/>
        </authorList>
    </citation>
    <scope>NUCLEOTIDE SEQUENCE [LARGE SCALE GENOMIC DNA]</scope>
    <source>
        <strain evidence="3">ATCC 35896 / D40 B5</strain>
    </source>
</reference>
<dbReference type="Pfam" id="PF13155">
    <property type="entry name" value="Toprim_2"/>
    <property type="match status" value="1"/>
</dbReference>
<dbReference type="KEGG" id="faa:HMPREF0389_00229"/>
<dbReference type="EMBL" id="CP002390">
    <property type="protein sequence ID" value="EFE28314.1"/>
    <property type="molecule type" value="Genomic_DNA"/>
</dbReference>
<dbReference type="Pfam" id="PF13154">
    <property type="entry name" value="DUF3991"/>
    <property type="match status" value="1"/>
</dbReference>
<accession>D6GRM3</accession>
<evidence type="ECO:0000259" key="1">
    <source>
        <dbReference type="Pfam" id="PF13154"/>
    </source>
</evidence>